<evidence type="ECO:0000313" key="20">
    <source>
        <dbReference type="Ensembl" id="ENSCCRP00010077081.1"/>
    </source>
</evidence>
<reference evidence="20" key="2">
    <citation type="submission" date="2025-09" db="UniProtKB">
        <authorList>
            <consortium name="Ensembl"/>
        </authorList>
    </citation>
    <scope>IDENTIFICATION</scope>
</reference>
<dbReference type="AlphaFoldDB" id="A0A8C1MJK2"/>
<keyword evidence="7 18" id="KW-0812">Transmembrane</keyword>
<dbReference type="GO" id="GO:0012505">
    <property type="term" value="C:endomembrane system"/>
    <property type="evidence" value="ECO:0007669"/>
    <property type="project" value="UniProtKB-SubCell"/>
</dbReference>
<keyword evidence="12" id="KW-0325">Glycoprotein</keyword>
<evidence type="ECO:0000256" key="15">
    <source>
        <dbReference type="ARBA" id="ARBA00039682"/>
    </source>
</evidence>
<name>A0A8C1MJK2_CYPCA</name>
<keyword evidence="13" id="KW-0891">Chondrogenesis</keyword>
<evidence type="ECO:0000256" key="13">
    <source>
        <dbReference type="ARBA" id="ARBA00023188"/>
    </source>
</evidence>
<evidence type="ECO:0000256" key="2">
    <source>
        <dbReference type="ARBA" id="ARBA00009898"/>
    </source>
</evidence>
<keyword evidence="6" id="KW-0165">Cleavage on pair of basic residues</keyword>
<evidence type="ECO:0000256" key="18">
    <source>
        <dbReference type="SAM" id="Phobius"/>
    </source>
</evidence>
<keyword evidence="9 18" id="KW-1133">Transmembrane helix</keyword>
<feature type="domain" description="BRICHOS" evidence="19">
    <location>
        <begin position="82"/>
        <end position="166"/>
    </location>
</feature>
<dbReference type="InterPro" id="IPR043405">
    <property type="entry name" value="Chondromodulin/Tenomodulin"/>
</dbReference>
<evidence type="ECO:0000256" key="5">
    <source>
        <dbReference type="ARBA" id="ARBA00022530"/>
    </source>
</evidence>
<dbReference type="Pfam" id="PF04089">
    <property type="entry name" value="BRICHOS"/>
    <property type="match status" value="1"/>
</dbReference>
<evidence type="ECO:0000313" key="21">
    <source>
        <dbReference type="Proteomes" id="UP000694427"/>
    </source>
</evidence>
<dbReference type="PROSITE" id="PS50869">
    <property type="entry name" value="BRICHOS"/>
    <property type="match status" value="1"/>
</dbReference>
<evidence type="ECO:0000256" key="1">
    <source>
        <dbReference type="ARBA" id="ARBA00004498"/>
    </source>
</evidence>
<keyword evidence="10 18" id="KW-0472">Membrane</keyword>
<comment type="similarity">
    <text evidence="2">Belongs to the chondromodulin-1 family.</text>
</comment>
<dbReference type="Ensembl" id="ENSCCRT00010085512.1">
    <property type="protein sequence ID" value="ENSCCRP00010077081.1"/>
    <property type="gene ID" value="ENSCCRG00010033667.1"/>
</dbReference>
<keyword evidence="21" id="KW-1185">Reference proteome</keyword>
<evidence type="ECO:0000256" key="4">
    <source>
        <dbReference type="ARBA" id="ARBA00022525"/>
    </source>
</evidence>
<protein>
    <recommendedName>
        <fullName evidence="15">Leukocyte cell-derived chemotaxin 1</fullName>
    </recommendedName>
    <alternativeName>
        <fullName evidence="16">Chondromodulin</fullName>
    </alternativeName>
</protein>
<evidence type="ECO:0000256" key="16">
    <source>
        <dbReference type="ARBA" id="ARBA00042622"/>
    </source>
</evidence>
<dbReference type="GO" id="GO:0051216">
    <property type="term" value="P:cartilage development"/>
    <property type="evidence" value="ECO:0007669"/>
    <property type="project" value="UniProtKB-KW"/>
</dbReference>
<evidence type="ECO:0000256" key="7">
    <source>
        <dbReference type="ARBA" id="ARBA00022692"/>
    </source>
</evidence>
<keyword evidence="5" id="KW-0272">Extracellular matrix</keyword>
<feature type="region of interest" description="Disordered" evidence="17">
    <location>
        <begin position="172"/>
        <end position="233"/>
    </location>
</feature>
<evidence type="ECO:0000256" key="12">
    <source>
        <dbReference type="ARBA" id="ARBA00023180"/>
    </source>
</evidence>
<evidence type="ECO:0000256" key="14">
    <source>
        <dbReference type="ARBA" id="ARBA00037847"/>
    </source>
</evidence>
<proteinExistence type="inferred from homology"/>
<evidence type="ECO:0000259" key="19">
    <source>
        <dbReference type="PROSITE" id="PS50869"/>
    </source>
</evidence>
<dbReference type="PANTHER" id="PTHR14064:SF6">
    <property type="entry name" value="LEUKOCYTE CELL-DERIVED CHEMOTAXIN 1"/>
    <property type="match status" value="1"/>
</dbReference>
<feature type="compositionally biased region" description="Basic residues" evidence="17">
    <location>
        <begin position="172"/>
        <end position="185"/>
    </location>
</feature>
<keyword evidence="8" id="KW-0221">Differentiation</keyword>
<dbReference type="InterPro" id="IPR007084">
    <property type="entry name" value="BRICHOS_dom"/>
</dbReference>
<evidence type="ECO:0000256" key="17">
    <source>
        <dbReference type="SAM" id="MobiDB-lite"/>
    </source>
</evidence>
<organism evidence="20 21">
    <name type="scientific">Cyprinus carpio</name>
    <name type="common">Common carp</name>
    <dbReference type="NCBI Taxonomy" id="7962"/>
    <lineage>
        <taxon>Eukaryota</taxon>
        <taxon>Metazoa</taxon>
        <taxon>Chordata</taxon>
        <taxon>Craniata</taxon>
        <taxon>Vertebrata</taxon>
        <taxon>Euteleostomi</taxon>
        <taxon>Actinopterygii</taxon>
        <taxon>Neopterygii</taxon>
        <taxon>Teleostei</taxon>
        <taxon>Ostariophysi</taxon>
        <taxon>Cypriniformes</taxon>
        <taxon>Cyprinidae</taxon>
        <taxon>Cyprininae</taxon>
        <taxon>Cyprinus</taxon>
    </lineage>
</organism>
<evidence type="ECO:0000256" key="3">
    <source>
        <dbReference type="ARBA" id="ARBA00022473"/>
    </source>
</evidence>
<dbReference type="GO" id="GO:0016525">
    <property type="term" value="P:negative regulation of angiogenesis"/>
    <property type="evidence" value="ECO:0007669"/>
    <property type="project" value="TreeGrafter"/>
</dbReference>
<sequence>MHLIYLILSIFQQYVLNKAYSSLKPRGLVRLKKTAVVAFIAGAVLLLFGGIGAFYLWKVSEKEAISTHYSSNIDIKIEDDSDAGDAKIVEVQDFTAGITAVKFPGKEKCYIKSQVRSELSEEDDAVAVKPDVGSLVWIASEEPLKDISFLSPDILRFCGDLPIHWHHPANSRALRKRRSVTRARRQSTGGLNRQQTRRRNSTSSAREDERPTGPDYNPENPYHQNQEGSEGHMVFDPMLDHRGICCTECDRSYTHCERVCEPHGGYWPWPYNYHGCRPVCRVIMPCRWWAARVLGLV</sequence>
<dbReference type="PANTHER" id="PTHR14064">
    <property type="entry name" value="CHONDROMODULIN-RELATED"/>
    <property type="match status" value="1"/>
</dbReference>
<comment type="subcellular location">
    <subcellularLocation>
        <location evidence="14">Endomembrane system</location>
        <topology evidence="14">Single-pass membrane protein</topology>
    </subcellularLocation>
    <subcellularLocation>
        <location evidence="1">Secreted</location>
        <location evidence="1">Extracellular space</location>
        <location evidence="1">Extracellular matrix</location>
    </subcellularLocation>
</comment>
<reference evidence="20" key="1">
    <citation type="submission" date="2025-08" db="UniProtKB">
        <authorList>
            <consortium name="Ensembl"/>
        </authorList>
    </citation>
    <scope>IDENTIFICATION</scope>
</reference>
<dbReference type="Proteomes" id="UP000694427">
    <property type="component" value="Unplaced"/>
</dbReference>
<gene>
    <name evidence="20" type="primary">cnmd</name>
</gene>
<evidence type="ECO:0000256" key="8">
    <source>
        <dbReference type="ARBA" id="ARBA00022782"/>
    </source>
</evidence>
<evidence type="ECO:0000256" key="6">
    <source>
        <dbReference type="ARBA" id="ARBA00022685"/>
    </source>
</evidence>
<keyword evidence="11" id="KW-1015">Disulfide bond</keyword>
<dbReference type="GO" id="GO:0001937">
    <property type="term" value="P:negative regulation of endothelial cell proliferation"/>
    <property type="evidence" value="ECO:0007669"/>
    <property type="project" value="TreeGrafter"/>
</dbReference>
<evidence type="ECO:0000256" key="10">
    <source>
        <dbReference type="ARBA" id="ARBA00023136"/>
    </source>
</evidence>
<keyword evidence="3" id="KW-0217">Developmental protein</keyword>
<keyword evidence="4" id="KW-0964">Secreted</keyword>
<feature type="transmembrane region" description="Helical" evidence="18">
    <location>
        <begin position="34"/>
        <end position="57"/>
    </location>
</feature>
<accession>A0A8C1MJK2</accession>
<evidence type="ECO:0000256" key="11">
    <source>
        <dbReference type="ARBA" id="ARBA00023157"/>
    </source>
</evidence>
<evidence type="ECO:0000256" key="9">
    <source>
        <dbReference type="ARBA" id="ARBA00022989"/>
    </source>
</evidence>
<dbReference type="SMART" id="SM01039">
    <property type="entry name" value="BRICHOS"/>
    <property type="match status" value="1"/>
</dbReference>
<dbReference type="GO" id="GO:0030154">
    <property type="term" value="P:cell differentiation"/>
    <property type="evidence" value="ECO:0007669"/>
    <property type="project" value="UniProtKB-KW"/>
</dbReference>